<evidence type="ECO:0000256" key="3">
    <source>
        <dbReference type="ARBA" id="ARBA00022884"/>
    </source>
</evidence>
<feature type="domain" description="NusB/RsmB/TIM44" evidence="7">
    <location>
        <begin position="24"/>
        <end position="146"/>
    </location>
</feature>
<evidence type="ECO:0000256" key="6">
    <source>
        <dbReference type="HAMAP-Rule" id="MF_00073"/>
    </source>
</evidence>
<evidence type="ECO:0000313" key="8">
    <source>
        <dbReference type="EMBL" id="SFJ31008.1"/>
    </source>
</evidence>
<dbReference type="GO" id="GO:0031564">
    <property type="term" value="P:transcription antitermination"/>
    <property type="evidence" value="ECO:0007669"/>
    <property type="project" value="UniProtKB-KW"/>
</dbReference>
<proteinExistence type="inferred from homology"/>
<keyword evidence="3 6" id="KW-0694">RNA-binding</keyword>
<keyword evidence="5 6" id="KW-0804">Transcription</keyword>
<protein>
    <recommendedName>
        <fullName evidence="6">Transcription antitermination protein NusB</fullName>
    </recommendedName>
    <alternativeName>
        <fullName evidence="6">Antitermination factor NusB</fullName>
    </alternativeName>
</protein>
<evidence type="ECO:0000256" key="4">
    <source>
        <dbReference type="ARBA" id="ARBA00023015"/>
    </source>
</evidence>
<dbReference type="PANTHER" id="PTHR11078">
    <property type="entry name" value="N UTILIZATION SUBSTANCE PROTEIN B-RELATED"/>
    <property type="match status" value="1"/>
</dbReference>
<reference evidence="8 9" key="1">
    <citation type="submission" date="2016-10" db="EMBL/GenBank/DDBJ databases">
        <authorList>
            <person name="de Groot N.N."/>
        </authorList>
    </citation>
    <scope>NUCLEOTIDE SEQUENCE [LARGE SCALE GENOMIC DNA]</scope>
    <source>
        <strain evidence="8 9">DSM 44778</strain>
    </source>
</reference>
<dbReference type="InterPro" id="IPR035926">
    <property type="entry name" value="NusB-like_sf"/>
</dbReference>
<dbReference type="InterPro" id="IPR006027">
    <property type="entry name" value="NusB_RsmB_TIM44"/>
</dbReference>
<accession>A0A1I3QAS9</accession>
<evidence type="ECO:0000259" key="7">
    <source>
        <dbReference type="Pfam" id="PF01029"/>
    </source>
</evidence>
<dbReference type="GO" id="GO:0005829">
    <property type="term" value="C:cytosol"/>
    <property type="evidence" value="ECO:0007669"/>
    <property type="project" value="TreeGrafter"/>
</dbReference>
<dbReference type="GO" id="GO:0006353">
    <property type="term" value="P:DNA-templated transcription termination"/>
    <property type="evidence" value="ECO:0007669"/>
    <property type="project" value="UniProtKB-UniRule"/>
</dbReference>
<evidence type="ECO:0000313" key="9">
    <source>
        <dbReference type="Proteomes" id="UP000199545"/>
    </source>
</evidence>
<dbReference type="PANTHER" id="PTHR11078:SF3">
    <property type="entry name" value="ANTITERMINATION NUSB DOMAIN-CONTAINING PROTEIN"/>
    <property type="match status" value="1"/>
</dbReference>
<evidence type="ECO:0000256" key="1">
    <source>
        <dbReference type="ARBA" id="ARBA00005952"/>
    </source>
</evidence>
<keyword evidence="9" id="KW-1185">Reference proteome</keyword>
<sequence>MARVSFWGIDYMSEVKAEMSRRYVRECVLQALYQMEFHPDQEDSVIKERGENLEGEYKDFYHYLIRGVKEHLSTIDATIERYLKKGWSLERIAAVDRAILRIAVFELLFEEETPKGVILNEAVELAKVYSGEESRRFVNGILGNVASDDE</sequence>
<dbReference type="NCBIfam" id="TIGR01951">
    <property type="entry name" value="nusB"/>
    <property type="match status" value="1"/>
</dbReference>
<dbReference type="SUPFAM" id="SSF48013">
    <property type="entry name" value="NusB-like"/>
    <property type="match status" value="1"/>
</dbReference>
<evidence type="ECO:0000256" key="5">
    <source>
        <dbReference type="ARBA" id="ARBA00023163"/>
    </source>
</evidence>
<dbReference type="Proteomes" id="UP000199545">
    <property type="component" value="Unassembled WGS sequence"/>
</dbReference>
<dbReference type="InterPro" id="IPR011605">
    <property type="entry name" value="NusB_fam"/>
</dbReference>
<comment type="similarity">
    <text evidence="1 6">Belongs to the NusB family.</text>
</comment>
<dbReference type="Gene3D" id="1.10.940.10">
    <property type="entry name" value="NusB-like"/>
    <property type="match status" value="1"/>
</dbReference>
<dbReference type="EMBL" id="FORR01000007">
    <property type="protein sequence ID" value="SFJ31008.1"/>
    <property type="molecule type" value="Genomic_DNA"/>
</dbReference>
<dbReference type="AlphaFoldDB" id="A0A1I3QAS9"/>
<keyword evidence="4 6" id="KW-0805">Transcription regulation</keyword>
<dbReference type="HAMAP" id="MF_00073">
    <property type="entry name" value="NusB"/>
    <property type="match status" value="1"/>
</dbReference>
<evidence type="ECO:0000256" key="2">
    <source>
        <dbReference type="ARBA" id="ARBA00022814"/>
    </source>
</evidence>
<comment type="function">
    <text evidence="6">Involved in transcription antitermination. Required for transcription of ribosomal RNA (rRNA) genes. Binds specifically to the boxA antiterminator sequence of the ribosomal RNA (rrn) operons.</text>
</comment>
<dbReference type="CDD" id="cd00619">
    <property type="entry name" value="Terminator_NusB"/>
    <property type="match status" value="1"/>
</dbReference>
<keyword evidence="2 6" id="KW-0889">Transcription antitermination</keyword>
<name>A0A1I3QAS9_9BACL</name>
<gene>
    <name evidence="6" type="primary">nusB</name>
    <name evidence="8" type="ORF">SAMN05421852_10788</name>
</gene>
<dbReference type="GO" id="GO:0003723">
    <property type="term" value="F:RNA binding"/>
    <property type="evidence" value="ECO:0007669"/>
    <property type="project" value="UniProtKB-UniRule"/>
</dbReference>
<organism evidence="8 9">
    <name type="scientific">Thermoflavimicrobium dichotomicum</name>
    <dbReference type="NCBI Taxonomy" id="46223"/>
    <lineage>
        <taxon>Bacteria</taxon>
        <taxon>Bacillati</taxon>
        <taxon>Bacillota</taxon>
        <taxon>Bacilli</taxon>
        <taxon>Bacillales</taxon>
        <taxon>Thermoactinomycetaceae</taxon>
        <taxon>Thermoflavimicrobium</taxon>
    </lineage>
</organism>
<dbReference type="Pfam" id="PF01029">
    <property type="entry name" value="NusB"/>
    <property type="match status" value="1"/>
</dbReference>
<dbReference type="STRING" id="46223.SAMN05421852_10788"/>